<dbReference type="InterPro" id="IPR013517">
    <property type="entry name" value="FG-GAP"/>
</dbReference>
<dbReference type="RefSeq" id="WP_207334158.1">
    <property type="nucleotide sequence ID" value="NZ_JAFMYU010000003.1"/>
</dbReference>
<proteinExistence type="predicted"/>
<dbReference type="Gene3D" id="2.130.10.130">
    <property type="entry name" value="Integrin alpha, N-terminal"/>
    <property type="match status" value="2"/>
</dbReference>
<keyword evidence="1" id="KW-0732">Signal</keyword>
<organism evidence="2 3">
    <name type="scientific">Fibrella aquatilis</name>
    <dbReference type="NCBI Taxonomy" id="2817059"/>
    <lineage>
        <taxon>Bacteria</taxon>
        <taxon>Pseudomonadati</taxon>
        <taxon>Bacteroidota</taxon>
        <taxon>Cytophagia</taxon>
        <taxon>Cytophagales</taxon>
        <taxon>Spirosomataceae</taxon>
        <taxon>Fibrella</taxon>
    </lineage>
</organism>
<dbReference type="SUPFAM" id="SSF69318">
    <property type="entry name" value="Integrin alpha N-terminal domain"/>
    <property type="match status" value="1"/>
</dbReference>
<accession>A0A939G539</accession>
<comment type="caution">
    <text evidence="2">The sequence shown here is derived from an EMBL/GenBank/DDBJ whole genome shotgun (WGS) entry which is preliminary data.</text>
</comment>
<dbReference type="Proteomes" id="UP000664795">
    <property type="component" value="Unassembled WGS sequence"/>
</dbReference>
<dbReference type="EMBL" id="JAFMYU010000003">
    <property type="protein sequence ID" value="MBO0930186.1"/>
    <property type="molecule type" value="Genomic_DNA"/>
</dbReference>
<keyword evidence="3" id="KW-1185">Reference proteome</keyword>
<evidence type="ECO:0000313" key="2">
    <source>
        <dbReference type="EMBL" id="MBO0930186.1"/>
    </source>
</evidence>
<name>A0A939G539_9BACT</name>
<protein>
    <submittedName>
        <fullName evidence="2">VCBS repeat-containing protein</fullName>
    </submittedName>
</protein>
<evidence type="ECO:0000313" key="3">
    <source>
        <dbReference type="Proteomes" id="UP000664795"/>
    </source>
</evidence>
<dbReference type="InterPro" id="IPR028994">
    <property type="entry name" value="Integrin_alpha_N"/>
</dbReference>
<dbReference type="AlphaFoldDB" id="A0A939G539"/>
<gene>
    <name evidence="2" type="ORF">J2I48_04230</name>
</gene>
<evidence type="ECO:0000256" key="1">
    <source>
        <dbReference type="ARBA" id="ARBA00022729"/>
    </source>
</evidence>
<reference evidence="2 3" key="1">
    <citation type="submission" date="2021-03" db="EMBL/GenBank/DDBJ databases">
        <title>Fibrella sp. HMF5036 genome sequencing and assembly.</title>
        <authorList>
            <person name="Kang H."/>
            <person name="Kim H."/>
            <person name="Bae S."/>
            <person name="Joh K."/>
        </authorList>
    </citation>
    <scope>NUCLEOTIDE SEQUENCE [LARGE SCALE GENOMIC DNA]</scope>
    <source>
        <strain evidence="2 3">HMF5036</strain>
    </source>
</reference>
<dbReference type="PANTHER" id="PTHR44103:SF1">
    <property type="entry name" value="PROPROTEIN CONVERTASE P"/>
    <property type="match status" value="1"/>
</dbReference>
<dbReference type="Pfam" id="PF13517">
    <property type="entry name" value="FG-GAP_3"/>
    <property type="match status" value="2"/>
</dbReference>
<sequence length="382" mass="42910">MKITLLFPLLTLLTAADTLPPREVRFTRHFVAAESYESVGIIDVNKDGKPDLVSGDFWYENSADRTNSFRRRKLMGNQKRYNQYYDDFSTIPLDVDGDGDLDVVTGGYWGGTLRWLENIGAAVNETWPVHDIASVGNTETTRAYDIDGDGKPEIVPNNPGKPLIYFKLEKSNTFRQVTVAPTQGHGLGFGDVNGDGRGDFVMAKGWVENKGNDPQRRTEWELHDEFDFGSASIPIIVTDLTGDKLPDLIVGKAHGYGLHWYEQKLDKATQKRTWTKHVIDEKNAQYHTMEWADIDGDKRPDLITGKRFRAHNDTDPGSYDAVGLYYFTWNGHEFTRHTIAYGPPGEGKGTGIFFALHDLRNTGRLDIIVAGKDGLVVFFNEG</sequence>
<dbReference type="PANTHER" id="PTHR44103">
    <property type="entry name" value="PROPROTEIN CONVERTASE P"/>
    <property type="match status" value="1"/>
</dbReference>